<reference evidence="2" key="2">
    <citation type="submission" date="2023-06" db="EMBL/GenBank/DDBJ databases">
        <authorList>
            <consortium name="Lawrence Berkeley National Laboratory"/>
            <person name="Haridas S."/>
            <person name="Hensen N."/>
            <person name="Bonometti L."/>
            <person name="Westerberg I."/>
            <person name="Brannstrom I.O."/>
            <person name="Guillou S."/>
            <person name="Cros-Aarteil S."/>
            <person name="Calhoun S."/>
            <person name="Kuo A."/>
            <person name="Mondo S."/>
            <person name="Pangilinan J."/>
            <person name="Riley R."/>
            <person name="LaButti K."/>
            <person name="Andreopoulos B."/>
            <person name="Lipzen A."/>
            <person name="Chen C."/>
            <person name="Yanf M."/>
            <person name="Daum C."/>
            <person name="Ng V."/>
            <person name="Clum A."/>
            <person name="Steindorff A."/>
            <person name="Ohm R."/>
            <person name="Martin F."/>
            <person name="Silar P."/>
            <person name="Natvig D."/>
            <person name="Lalanne C."/>
            <person name="Gautier V."/>
            <person name="Ament-velasquez S.L."/>
            <person name="Kruys A."/>
            <person name="Hutchinson M.I."/>
            <person name="Powell A.J."/>
            <person name="Barry K."/>
            <person name="Miller A.N."/>
            <person name="Grigoriev I.V."/>
            <person name="Debuchy R."/>
            <person name="Gladieux P."/>
            <person name="Thoren M.H."/>
            <person name="Johannesson H."/>
        </authorList>
    </citation>
    <scope>NUCLEOTIDE SEQUENCE</scope>
    <source>
        <strain evidence="2">CBS 232.78</strain>
    </source>
</reference>
<dbReference type="Proteomes" id="UP001285441">
    <property type="component" value="Unassembled WGS sequence"/>
</dbReference>
<feature type="domain" description="Heterokaryon incompatibility" evidence="1">
    <location>
        <begin position="60"/>
        <end position="149"/>
    </location>
</feature>
<sequence>MPSVFEENSDDDLTVNRTQISALDAQQNYLRLWTMRLLYHDDAGKVRLTEDLLNGNIPRYAILSHTWGSEEVVFADIKDSTGESKTGFAKIKFCGHQAQLDGLKYFWVDICCIEKSNNTELQEVINSMFRWYHRAAKCYVYLADVSTRTPNDQSSWIPAFWVSRWFTRG</sequence>
<accession>A0AAE0NGR5</accession>
<dbReference type="InterPro" id="IPR010730">
    <property type="entry name" value="HET"/>
</dbReference>
<comment type="caution">
    <text evidence="2">The sequence shown here is derived from an EMBL/GenBank/DDBJ whole genome shotgun (WGS) entry which is preliminary data.</text>
</comment>
<dbReference type="PANTHER" id="PTHR10622:SF10">
    <property type="entry name" value="HET DOMAIN-CONTAINING PROTEIN"/>
    <property type="match status" value="1"/>
</dbReference>
<dbReference type="PANTHER" id="PTHR10622">
    <property type="entry name" value="HET DOMAIN-CONTAINING PROTEIN"/>
    <property type="match status" value="1"/>
</dbReference>
<evidence type="ECO:0000259" key="1">
    <source>
        <dbReference type="Pfam" id="PF06985"/>
    </source>
</evidence>
<dbReference type="AlphaFoldDB" id="A0AAE0NGR5"/>
<reference evidence="2" key="1">
    <citation type="journal article" date="2023" name="Mol. Phylogenet. Evol.">
        <title>Genome-scale phylogeny and comparative genomics of the fungal order Sordariales.</title>
        <authorList>
            <person name="Hensen N."/>
            <person name="Bonometti L."/>
            <person name="Westerberg I."/>
            <person name="Brannstrom I.O."/>
            <person name="Guillou S."/>
            <person name="Cros-Aarteil S."/>
            <person name="Calhoun S."/>
            <person name="Haridas S."/>
            <person name="Kuo A."/>
            <person name="Mondo S."/>
            <person name="Pangilinan J."/>
            <person name="Riley R."/>
            <person name="LaButti K."/>
            <person name="Andreopoulos B."/>
            <person name="Lipzen A."/>
            <person name="Chen C."/>
            <person name="Yan M."/>
            <person name="Daum C."/>
            <person name="Ng V."/>
            <person name="Clum A."/>
            <person name="Steindorff A."/>
            <person name="Ohm R.A."/>
            <person name="Martin F."/>
            <person name="Silar P."/>
            <person name="Natvig D.O."/>
            <person name="Lalanne C."/>
            <person name="Gautier V."/>
            <person name="Ament-Velasquez S.L."/>
            <person name="Kruys A."/>
            <person name="Hutchinson M.I."/>
            <person name="Powell A.J."/>
            <person name="Barry K."/>
            <person name="Miller A.N."/>
            <person name="Grigoriev I.V."/>
            <person name="Debuchy R."/>
            <person name="Gladieux P."/>
            <person name="Hiltunen Thoren M."/>
            <person name="Johannesson H."/>
        </authorList>
    </citation>
    <scope>NUCLEOTIDE SEQUENCE</scope>
    <source>
        <strain evidence="2">CBS 232.78</strain>
    </source>
</reference>
<gene>
    <name evidence="2" type="ORF">B0H63DRAFT_197530</name>
</gene>
<evidence type="ECO:0000313" key="2">
    <source>
        <dbReference type="EMBL" id="KAK3381184.1"/>
    </source>
</evidence>
<evidence type="ECO:0000313" key="3">
    <source>
        <dbReference type="Proteomes" id="UP001285441"/>
    </source>
</evidence>
<dbReference type="Pfam" id="PF06985">
    <property type="entry name" value="HET"/>
    <property type="match status" value="1"/>
</dbReference>
<name>A0AAE0NGR5_9PEZI</name>
<proteinExistence type="predicted"/>
<dbReference type="EMBL" id="JAULSW010000005">
    <property type="protein sequence ID" value="KAK3381184.1"/>
    <property type="molecule type" value="Genomic_DNA"/>
</dbReference>
<protein>
    <submittedName>
        <fullName evidence="2">Heterokaryon incompatibility protein-domain-containing protein</fullName>
    </submittedName>
</protein>
<keyword evidence="3" id="KW-1185">Reference proteome</keyword>
<organism evidence="2 3">
    <name type="scientific">Podospora didyma</name>
    <dbReference type="NCBI Taxonomy" id="330526"/>
    <lineage>
        <taxon>Eukaryota</taxon>
        <taxon>Fungi</taxon>
        <taxon>Dikarya</taxon>
        <taxon>Ascomycota</taxon>
        <taxon>Pezizomycotina</taxon>
        <taxon>Sordariomycetes</taxon>
        <taxon>Sordariomycetidae</taxon>
        <taxon>Sordariales</taxon>
        <taxon>Podosporaceae</taxon>
        <taxon>Podospora</taxon>
    </lineage>
</organism>